<organism evidence="1 2">
    <name type="scientific">Pleurodeles waltl</name>
    <name type="common">Iberian ribbed newt</name>
    <dbReference type="NCBI Taxonomy" id="8319"/>
    <lineage>
        <taxon>Eukaryota</taxon>
        <taxon>Metazoa</taxon>
        <taxon>Chordata</taxon>
        <taxon>Craniata</taxon>
        <taxon>Vertebrata</taxon>
        <taxon>Euteleostomi</taxon>
        <taxon>Amphibia</taxon>
        <taxon>Batrachia</taxon>
        <taxon>Caudata</taxon>
        <taxon>Salamandroidea</taxon>
        <taxon>Salamandridae</taxon>
        <taxon>Pleurodelinae</taxon>
        <taxon>Pleurodeles</taxon>
    </lineage>
</organism>
<sequence>MGHGLAVLQDGRHAVCQSDNNPARSAAWNDFVPLPVCWTPWRVAVWQNGAGLVVQATLDRRSLAGRCLGLMRTCAGRGGARPFWARGSCRQHGSWGCFSPFPSLFGLSPGAPWVLLPERWLPVPRALRSGTGPGGDWCWLRGLIPWCLTRGAAGGERRIGGPPFFLAPGG</sequence>
<accession>A0AAV7RYR7</accession>
<name>A0AAV7RYR7_PLEWA</name>
<reference evidence="1" key="1">
    <citation type="journal article" date="2022" name="bioRxiv">
        <title>Sequencing and chromosome-scale assembly of the giantPleurodeles waltlgenome.</title>
        <authorList>
            <person name="Brown T."/>
            <person name="Elewa A."/>
            <person name="Iarovenko S."/>
            <person name="Subramanian E."/>
            <person name="Araus A.J."/>
            <person name="Petzold A."/>
            <person name="Susuki M."/>
            <person name="Suzuki K.-i.T."/>
            <person name="Hayashi T."/>
            <person name="Toyoda A."/>
            <person name="Oliveira C."/>
            <person name="Osipova E."/>
            <person name="Leigh N.D."/>
            <person name="Simon A."/>
            <person name="Yun M.H."/>
        </authorList>
    </citation>
    <scope>NUCLEOTIDE SEQUENCE</scope>
    <source>
        <strain evidence="1">20211129_DDA</strain>
        <tissue evidence="1">Liver</tissue>
    </source>
</reference>
<proteinExistence type="predicted"/>
<gene>
    <name evidence="1" type="ORF">NDU88_008683</name>
</gene>
<evidence type="ECO:0000313" key="1">
    <source>
        <dbReference type="EMBL" id="KAJ1155958.1"/>
    </source>
</evidence>
<dbReference type="EMBL" id="JANPWB010000009">
    <property type="protein sequence ID" value="KAJ1155958.1"/>
    <property type="molecule type" value="Genomic_DNA"/>
</dbReference>
<evidence type="ECO:0000313" key="2">
    <source>
        <dbReference type="Proteomes" id="UP001066276"/>
    </source>
</evidence>
<dbReference type="AlphaFoldDB" id="A0AAV7RYR7"/>
<keyword evidence="2" id="KW-1185">Reference proteome</keyword>
<comment type="caution">
    <text evidence="1">The sequence shown here is derived from an EMBL/GenBank/DDBJ whole genome shotgun (WGS) entry which is preliminary data.</text>
</comment>
<dbReference type="Proteomes" id="UP001066276">
    <property type="component" value="Chromosome 5"/>
</dbReference>
<protein>
    <submittedName>
        <fullName evidence="1">Uncharacterized protein</fullName>
    </submittedName>
</protein>